<accession>A0A0G3X8J3</accession>
<keyword evidence="3" id="KW-1185">Reference proteome</keyword>
<evidence type="ECO:0000256" key="1">
    <source>
        <dbReference type="SAM" id="Phobius"/>
    </source>
</evidence>
<keyword evidence="1" id="KW-0812">Transmembrane</keyword>
<proteinExistence type="predicted"/>
<evidence type="ECO:0000313" key="3">
    <source>
        <dbReference type="Proteomes" id="UP000037643"/>
    </source>
</evidence>
<dbReference type="KEGG" id="amx:AM2010_1807"/>
<reference evidence="2 3" key="1">
    <citation type="submission" date="2015-06" db="EMBL/GenBank/DDBJ databases">
        <authorList>
            <person name="Kim K.M."/>
        </authorList>
    </citation>
    <scope>NUCLEOTIDE SEQUENCE [LARGE SCALE GENOMIC DNA]</scope>
    <source>
        <strain evidence="2 3">KCTC 22370</strain>
    </source>
</reference>
<name>A0A0G3X8J3_9SPHN</name>
<feature type="transmembrane region" description="Helical" evidence="1">
    <location>
        <begin position="7"/>
        <end position="26"/>
    </location>
</feature>
<evidence type="ECO:0000313" key="2">
    <source>
        <dbReference type="EMBL" id="AKM07870.1"/>
    </source>
</evidence>
<gene>
    <name evidence="2" type="ORF">AM2010_1807</name>
</gene>
<dbReference type="Proteomes" id="UP000037643">
    <property type="component" value="Chromosome"/>
</dbReference>
<dbReference type="PATRIC" id="fig|543877.4.peg.1831"/>
<dbReference type="EMBL" id="CP011805">
    <property type="protein sequence ID" value="AKM07870.1"/>
    <property type="molecule type" value="Genomic_DNA"/>
</dbReference>
<protein>
    <submittedName>
        <fullName evidence="2">Uncharacterized protein</fullName>
    </submittedName>
</protein>
<dbReference type="AlphaFoldDB" id="A0A0G3X8J3"/>
<sequence length="35" mass="3961">MALWFELMVMLLVTYAFGLGAGWLVWGRVSKDLGE</sequence>
<organism evidence="2 3">
    <name type="scientific">Pelagerythrobacter marensis</name>
    <dbReference type="NCBI Taxonomy" id="543877"/>
    <lineage>
        <taxon>Bacteria</taxon>
        <taxon>Pseudomonadati</taxon>
        <taxon>Pseudomonadota</taxon>
        <taxon>Alphaproteobacteria</taxon>
        <taxon>Sphingomonadales</taxon>
        <taxon>Erythrobacteraceae</taxon>
        <taxon>Pelagerythrobacter</taxon>
    </lineage>
</organism>
<keyword evidence="1" id="KW-0472">Membrane</keyword>
<keyword evidence="1" id="KW-1133">Transmembrane helix</keyword>